<name>G5J5S5_CROWT</name>
<evidence type="ECO:0008006" key="3">
    <source>
        <dbReference type="Google" id="ProtNLM"/>
    </source>
</evidence>
<protein>
    <recommendedName>
        <fullName evidence="3">5-carboxymethyl uridine and 5-carboxymethyl 2-thiouridine methyltransferase</fullName>
    </recommendedName>
</protein>
<gene>
    <name evidence="1" type="ORF">CWATWH0003_2829</name>
</gene>
<comment type="caution">
    <text evidence="1">The sequence shown here is derived from an EMBL/GenBank/DDBJ whole genome shotgun (WGS) entry which is preliminary data.</text>
</comment>
<organism evidence="1 2">
    <name type="scientific">Crocosphaera watsonii WH 0003</name>
    <dbReference type="NCBI Taxonomy" id="423471"/>
    <lineage>
        <taxon>Bacteria</taxon>
        <taxon>Bacillati</taxon>
        <taxon>Cyanobacteriota</taxon>
        <taxon>Cyanophyceae</taxon>
        <taxon>Oscillatoriophycideae</taxon>
        <taxon>Chroococcales</taxon>
        <taxon>Aphanothecaceae</taxon>
        <taxon>Crocosphaera</taxon>
    </lineage>
</organism>
<accession>G5J5S5</accession>
<reference evidence="1 2" key="1">
    <citation type="journal article" date="2011" name="Front. Microbiol.">
        <title>Two Strains of Crocosphaera watsonii with Highly Conserved Genomes are Distinguished by Strain-Specific Features.</title>
        <authorList>
            <person name="Bench S.R."/>
            <person name="Ilikchyan I.N."/>
            <person name="Tripp H.J."/>
            <person name="Zehr J.P."/>
        </authorList>
    </citation>
    <scope>NUCLEOTIDE SEQUENCE [LARGE SCALE GENOMIC DNA]</scope>
    <source>
        <strain evidence="1 2">WH 0003</strain>
    </source>
</reference>
<dbReference type="Proteomes" id="UP000003477">
    <property type="component" value="Unassembled WGS sequence"/>
</dbReference>
<evidence type="ECO:0000313" key="1">
    <source>
        <dbReference type="EMBL" id="EHJ12462.1"/>
    </source>
</evidence>
<sequence length="79" mass="9106">MNTTQLLKLEETILSLSLEEKKELFDWMSQQLAQSYSAETEILPAEILKKIAQLPTENQDIGFSGRDHDYLLYSQNEGE</sequence>
<dbReference type="RefSeq" id="WP_007305740.1">
    <property type="nucleotide sequence ID" value="NZ_AESD01000420.1"/>
</dbReference>
<evidence type="ECO:0000313" key="2">
    <source>
        <dbReference type="Proteomes" id="UP000003477"/>
    </source>
</evidence>
<dbReference type="PATRIC" id="fig|423471.3.peg.2661"/>
<dbReference type="AlphaFoldDB" id="G5J5S5"/>
<dbReference type="GeneID" id="88766460"/>
<proteinExistence type="predicted"/>
<dbReference type="EMBL" id="AESD01000420">
    <property type="protein sequence ID" value="EHJ12462.1"/>
    <property type="molecule type" value="Genomic_DNA"/>
</dbReference>